<accession>A0A409XPZ4</accession>
<protein>
    <submittedName>
        <fullName evidence="2">Uncharacterized protein</fullName>
    </submittedName>
</protein>
<gene>
    <name evidence="2" type="ORF">CVT25_003834</name>
</gene>
<feature type="compositionally biased region" description="Basic and acidic residues" evidence="1">
    <location>
        <begin position="331"/>
        <end position="342"/>
    </location>
</feature>
<dbReference type="EMBL" id="NHYD01000971">
    <property type="protein sequence ID" value="PPQ92787.1"/>
    <property type="molecule type" value="Genomic_DNA"/>
</dbReference>
<organism evidence="2 3">
    <name type="scientific">Psilocybe cyanescens</name>
    <dbReference type="NCBI Taxonomy" id="93625"/>
    <lineage>
        <taxon>Eukaryota</taxon>
        <taxon>Fungi</taxon>
        <taxon>Dikarya</taxon>
        <taxon>Basidiomycota</taxon>
        <taxon>Agaricomycotina</taxon>
        <taxon>Agaricomycetes</taxon>
        <taxon>Agaricomycetidae</taxon>
        <taxon>Agaricales</taxon>
        <taxon>Agaricineae</taxon>
        <taxon>Strophariaceae</taxon>
        <taxon>Psilocybe</taxon>
    </lineage>
</organism>
<feature type="region of interest" description="Disordered" evidence="1">
    <location>
        <begin position="188"/>
        <end position="212"/>
    </location>
</feature>
<comment type="caution">
    <text evidence="2">The sequence shown here is derived from an EMBL/GenBank/DDBJ whole genome shotgun (WGS) entry which is preliminary data.</text>
</comment>
<feature type="region of interest" description="Disordered" evidence="1">
    <location>
        <begin position="310"/>
        <end position="350"/>
    </location>
</feature>
<name>A0A409XPZ4_PSICY</name>
<proteinExistence type="predicted"/>
<dbReference type="AlphaFoldDB" id="A0A409XPZ4"/>
<sequence length="365" mass="39156">MDSSLDADADVRVEAATDRRAVESFTVINNQITTTSITSTPSYPCPLARAPIRGAHIATLQSSIAPVNNQRPRIPQPGASATQSVGWCVDASPSILGEKEMEMESGVKAPTTKRTSSSSSSSLVNHIHTDVLPLARPRLDHAPSASLPTTCVFFPAATAVGMNSTFCTRHTFRTGIHLPHLSLSSSRSCKDVSRDVGDDDLDGSPAPAPCPGTGATIAPLPLPLISGAYTRTCKLPAVPALYEADGVKLSDRRFNFKFFAERSVDADAESESEEKEVEVEVDTSTAESEENLGFLLCRLNGRICEEGMQGKSRNAKRGGGGGEGEEEREEEGQKEGRKEGKGGRRQQIIHPSFDRTICDIRSFIL</sequence>
<dbReference type="InParanoid" id="A0A409XPZ4"/>
<evidence type="ECO:0000313" key="2">
    <source>
        <dbReference type="EMBL" id="PPQ92787.1"/>
    </source>
</evidence>
<feature type="region of interest" description="Disordered" evidence="1">
    <location>
        <begin position="265"/>
        <end position="286"/>
    </location>
</feature>
<evidence type="ECO:0000313" key="3">
    <source>
        <dbReference type="Proteomes" id="UP000283269"/>
    </source>
</evidence>
<feature type="compositionally biased region" description="Acidic residues" evidence="1">
    <location>
        <begin position="266"/>
        <end position="281"/>
    </location>
</feature>
<reference evidence="2 3" key="1">
    <citation type="journal article" date="2018" name="Evol. Lett.">
        <title>Horizontal gene cluster transfer increased hallucinogenic mushroom diversity.</title>
        <authorList>
            <person name="Reynolds H.T."/>
            <person name="Vijayakumar V."/>
            <person name="Gluck-Thaler E."/>
            <person name="Korotkin H.B."/>
            <person name="Matheny P.B."/>
            <person name="Slot J.C."/>
        </authorList>
    </citation>
    <scope>NUCLEOTIDE SEQUENCE [LARGE SCALE GENOMIC DNA]</scope>
    <source>
        <strain evidence="2 3">2631</strain>
    </source>
</reference>
<dbReference type="Proteomes" id="UP000283269">
    <property type="component" value="Unassembled WGS sequence"/>
</dbReference>
<evidence type="ECO:0000256" key="1">
    <source>
        <dbReference type="SAM" id="MobiDB-lite"/>
    </source>
</evidence>
<feature type="region of interest" description="Disordered" evidence="1">
    <location>
        <begin position="102"/>
        <end position="122"/>
    </location>
</feature>
<keyword evidence="3" id="KW-1185">Reference proteome</keyword>